<keyword evidence="1" id="KW-0812">Transmembrane</keyword>
<accession>A0AAV4XI56</accession>
<feature type="transmembrane region" description="Helical" evidence="1">
    <location>
        <begin position="15"/>
        <end position="36"/>
    </location>
</feature>
<evidence type="ECO:0000313" key="3">
    <source>
        <dbReference type="Proteomes" id="UP001054945"/>
    </source>
</evidence>
<gene>
    <name evidence="2" type="ORF">CEXT_760731</name>
</gene>
<dbReference type="AlphaFoldDB" id="A0AAV4XI56"/>
<sequence>MAGKIDDCRSTCKVVFLYIYGMLSAILGIGSSIASIDPRPFPINLWLYFLIAKCANETTCSAADLLEESQYNPTLEMKDSAFGFDECSASTASCQSLSTESSTVSTTNPSIFYYKETFV</sequence>
<reference evidence="2 3" key="1">
    <citation type="submission" date="2021-06" db="EMBL/GenBank/DDBJ databases">
        <title>Caerostris extrusa draft genome.</title>
        <authorList>
            <person name="Kono N."/>
            <person name="Arakawa K."/>
        </authorList>
    </citation>
    <scope>NUCLEOTIDE SEQUENCE [LARGE SCALE GENOMIC DNA]</scope>
</reference>
<proteinExistence type="predicted"/>
<evidence type="ECO:0000313" key="2">
    <source>
        <dbReference type="EMBL" id="GIY93646.1"/>
    </source>
</evidence>
<evidence type="ECO:0000256" key="1">
    <source>
        <dbReference type="SAM" id="Phobius"/>
    </source>
</evidence>
<organism evidence="2 3">
    <name type="scientific">Caerostris extrusa</name>
    <name type="common">Bark spider</name>
    <name type="synonym">Caerostris bankana</name>
    <dbReference type="NCBI Taxonomy" id="172846"/>
    <lineage>
        <taxon>Eukaryota</taxon>
        <taxon>Metazoa</taxon>
        <taxon>Ecdysozoa</taxon>
        <taxon>Arthropoda</taxon>
        <taxon>Chelicerata</taxon>
        <taxon>Arachnida</taxon>
        <taxon>Araneae</taxon>
        <taxon>Araneomorphae</taxon>
        <taxon>Entelegynae</taxon>
        <taxon>Araneoidea</taxon>
        <taxon>Araneidae</taxon>
        <taxon>Caerostris</taxon>
    </lineage>
</organism>
<keyword evidence="1" id="KW-1133">Transmembrane helix</keyword>
<dbReference type="EMBL" id="BPLR01000286">
    <property type="protein sequence ID" value="GIY93646.1"/>
    <property type="molecule type" value="Genomic_DNA"/>
</dbReference>
<comment type="caution">
    <text evidence="2">The sequence shown here is derived from an EMBL/GenBank/DDBJ whole genome shotgun (WGS) entry which is preliminary data.</text>
</comment>
<keyword evidence="1" id="KW-0472">Membrane</keyword>
<keyword evidence="3" id="KW-1185">Reference proteome</keyword>
<protein>
    <submittedName>
        <fullName evidence="2">Uncharacterized protein</fullName>
    </submittedName>
</protein>
<name>A0AAV4XI56_CAEEX</name>
<dbReference type="Proteomes" id="UP001054945">
    <property type="component" value="Unassembled WGS sequence"/>
</dbReference>